<dbReference type="Proteomes" id="UP001163878">
    <property type="component" value="Chromosome"/>
</dbReference>
<dbReference type="InterPro" id="IPR011576">
    <property type="entry name" value="Pyridox_Oxase_N"/>
</dbReference>
<name>A0ABY6I5Q4_STRPE</name>
<evidence type="ECO:0000256" key="1">
    <source>
        <dbReference type="ARBA" id="ARBA00023002"/>
    </source>
</evidence>
<accession>A0ABY6I5Q4</accession>
<evidence type="ECO:0000313" key="3">
    <source>
        <dbReference type="EMBL" id="UYQ61560.1"/>
    </source>
</evidence>
<dbReference type="InterPro" id="IPR052019">
    <property type="entry name" value="F420H2_bilvrd_red/Heme_oxyg"/>
</dbReference>
<evidence type="ECO:0000313" key="4">
    <source>
        <dbReference type="Proteomes" id="UP001163878"/>
    </source>
</evidence>
<protein>
    <submittedName>
        <fullName evidence="3">Pyridoxamine 5'-phosphate oxidase family protein</fullName>
    </submittedName>
</protein>
<dbReference type="EMBL" id="CP107567">
    <property type="protein sequence ID" value="UYQ61560.1"/>
    <property type="molecule type" value="Genomic_DNA"/>
</dbReference>
<dbReference type="RefSeq" id="WP_264242770.1">
    <property type="nucleotide sequence ID" value="NZ_CP107567.1"/>
</dbReference>
<keyword evidence="1" id="KW-0560">Oxidoreductase</keyword>
<sequence>MTTSTWAAFRAAEPAFAESVQSRFERYRHHVLATLRKDGSPRLTGLEVNFSAGELWLGMMPGSFKARDLVRDPRFALHTNPGADDSMDGGDVRISGRAYEVAEPAEKARFVEDAQPPEPFHLFRVELDEVVRTSVEGDELVVRSWNPEGPVRTRRRR</sequence>
<dbReference type="PANTHER" id="PTHR35176:SF6">
    <property type="entry name" value="HEME OXYGENASE HI_0854-RELATED"/>
    <property type="match status" value="1"/>
</dbReference>
<keyword evidence="4" id="KW-1185">Reference proteome</keyword>
<organism evidence="3 4">
    <name type="scientific">Streptomyces peucetius</name>
    <dbReference type="NCBI Taxonomy" id="1950"/>
    <lineage>
        <taxon>Bacteria</taxon>
        <taxon>Bacillati</taxon>
        <taxon>Actinomycetota</taxon>
        <taxon>Actinomycetes</taxon>
        <taxon>Kitasatosporales</taxon>
        <taxon>Streptomycetaceae</taxon>
        <taxon>Streptomyces</taxon>
    </lineage>
</organism>
<reference evidence="3" key="1">
    <citation type="submission" date="2022-10" db="EMBL/GenBank/DDBJ databases">
        <title>Cytochrome P450 Catalyzes Benzene Ring Formation in the Biosynthesis of Trialkyl-Substituted Aromatic Polyketides.</title>
        <authorList>
            <person name="Zhao E."/>
            <person name="Ge H."/>
        </authorList>
    </citation>
    <scope>NUCLEOTIDE SEQUENCE</scope>
    <source>
        <strain evidence="3">NA0869</strain>
    </source>
</reference>
<gene>
    <name evidence="3" type="ORF">OGH68_08770</name>
</gene>
<dbReference type="Pfam" id="PF01243">
    <property type="entry name" value="PNPOx_N"/>
    <property type="match status" value="1"/>
</dbReference>
<dbReference type="SUPFAM" id="SSF50475">
    <property type="entry name" value="FMN-binding split barrel"/>
    <property type="match status" value="1"/>
</dbReference>
<proteinExistence type="predicted"/>
<dbReference type="PANTHER" id="PTHR35176">
    <property type="entry name" value="HEME OXYGENASE HI_0854-RELATED"/>
    <property type="match status" value="1"/>
</dbReference>
<dbReference type="InterPro" id="IPR012349">
    <property type="entry name" value="Split_barrel_FMN-bd"/>
</dbReference>
<dbReference type="Gene3D" id="2.30.110.10">
    <property type="entry name" value="Electron Transport, Fmn-binding Protein, Chain A"/>
    <property type="match status" value="1"/>
</dbReference>
<feature type="domain" description="Pyridoxamine 5'-phosphate oxidase N-terminal" evidence="2">
    <location>
        <begin position="20"/>
        <end position="130"/>
    </location>
</feature>
<evidence type="ECO:0000259" key="2">
    <source>
        <dbReference type="Pfam" id="PF01243"/>
    </source>
</evidence>